<dbReference type="Pfam" id="PF19574">
    <property type="entry name" value="LolA_3"/>
    <property type="match status" value="1"/>
</dbReference>
<accession>A0A1H0AJD1</accession>
<dbReference type="EMBL" id="FNII01000004">
    <property type="protein sequence ID" value="SDN33223.1"/>
    <property type="molecule type" value="Genomic_DNA"/>
</dbReference>
<dbReference type="InterPro" id="IPR004564">
    <property type="entry name" value="OM_lipoprot_carrier_LolA-like"/>
</dbReference>
<evidence type="ECO:0000313" key="3">
    <source>
        <dbReference type="Proteomes" id="UP000199677"/>
    </source>
</evidence>
<evidence type="ECO:0000256" key="1">
    <source>
        <dbReference type="SAM" id="SignalP"/>
    </source>
</evidence>
<evidence type="ECO:0008006" key="4">
    <source>
        <dbReference type="Google" id="ProtNLM"/>
    </source>
</evidence>
<dbReference type="RefSeq" id="WP_211605054.1">
    <property type="nucleotide sequence ID" value="NZ_FNII01000004.1"/>
</dbReference>
<dbReference type="STRING" id="416873.SAMN04487951_104121"/>
<keyword evidence="1" id="KW-0732">Signal</keyword>
<protein>
    <recommendedName>
        <fullName evidence="4">Outer membrane lipoprotein carrier protein LolA</fullName>
    </recommendedName>
</protein>
<sequence length="186" mass="20822">MRPINRIMVLISFGLMVSTPAVAAPEEDDLAERLAVNAPQCGRFEQARWMADLDTQLDSRGYFEHQQDGLVWQTIAPINDRVLLSEDNDELPTGFQVIAPVLGGLLSGDWQLLERHFTIELSGEQQRWQATLMPKEANIAERLTQLRVQGSQQVDEVEIDFANDDRLSLTLTAADCDNLDDSDPAT</sequence>
<dbReference type="Proteomes" id="UP000199677">
    <property type="component" value="Unassembled WGS sequence"/>
</dbReference>
<dbReference type="Gene3D" id="2.50.20.10">
    <property type="entry name" value="Lipoprotein localisation LolA/LolB/LppX"/>
    <property type="match status" value="1"/>
</dbReference>
<organism evidence="2 3">
    <name type="scientific">Vreelandella arcis</name>
    <dbReference type="NCBI Taxonomy" id="416873"/>
    <lineage>
        <taxon>Bacteria</taxon>
        <taxon>Pseudomonadati</taxon>
        <taxon>Pseudomonadota</taxon>
        <taxon>Gammaproteobacteria</taxon>
        <taxon>Oceanospirillales</taxon>
        <taxon>Halomonadaceae</taxon>
        <taxon>Vreelandella</taxon>
    </lineage>
</organism>
<gene>
    <name evidence="2" type="ORF">SAMN04487951_104121</name>
</gene>
<feature type="signal peptide" evidence="1">
    <location>
        <begin position="1"/>
        <end position="23"/>
    </location>
</feature>
<reference evidence="3" key="1">
    <citation type="submission" date="2016-10" db="EMBL/GenBank/DDBJ databases">
        <authorList>
            <person name="Varghese N."/>
            <person name="Submissions S."/>
        </authorList>
    </citation>
    <scope>NUCLEOTIDE SEQUENCE [LARGE SCALE GENOMIC DNA]</scope>
    <source>
        <strain evidence="3">CGMCC 1.6494</strain>
    </source>
</reference>
<evidence type="ECO:0000313" key="2">
    <source>
        <dbReference type="EMBL" id="SDN33223.1"/>
    </source>
</evidence>
<proteinExistence type="predicted"/>
<name>A0A1H0AJD1_9GAMM</name>
<dbReference type="AlphaFoldDB" id="A0A1H0AJD1"/>
<keyword evidence="3" id="KW-1185">Reference proteome</keyword>
<feature type="chain" id="PRO_5011472816" description="Outer membrane lipoprotein carrier protein LolA" evidence="1">
    <location>
        <begin position="24"/>
        <end position="186"/>
    </location>
</feature>